<dbReference type="Proteomes" id="UP001301728">
    <property type="component" value="Unassembled WGS sequence"/>
</dbReference>
<reference evidence="1 2" key="1">
    <citation type="submission" date="2023-12" db="EMBL/GenBank/DDBJ databases">
        <title>Baltic Sea Cyanobacteria.</title>
        <authorList>
            <person name="Delbaje E."/>
            <person name="Fewer D.P."/>
            <person name="Shishido T.K."/>
        </authorList>
    </citation>
    <scope>NUCLEOTIDE SEQUENCE [LARGE SCALE GENOMIC DNA]</scope>
    <source>
        <strain evidence="1 2">CCNP 1315</strain>
    </source>
</reference>
<comment type="caution">
    <text evidence="1">The sequence shown here is derived from an EMBL/GenBank/DDBJ whole genome shotgun (WGS) entry which is preliminary data.</text>
</comment>
<protein>
    <submittedName>
        <fullName evidence="1">Uncharacterized protein</fullName>
    </submittedName>
</protein>
<organism evidence="1 2">
    <name type="scientific">Limnoraphis robusta CCNP1315</name>
    <dbReference type="NCBI Taxonomy" id="3110306"/>
    <lineage>
        <taxon>Bacteria</taxon>
        <taxon>Bacillati</taxon>
        <taxon>Cyanobacteriota</taxon>
        <taxon>Cyanophyceae</taxon>
        <taxon>Oscillatoriophycideae</taxon>
        <taxon>Oscillatoriales</taxon>
        <taxon>Sirenicapillariaceae</taxon>
        <taxon>Limnoraphis</taxon>
    </lineage>
</organism>
<accession>A0ABU5TUK6</accession>
<dbReference type="EMBL" id="JAYGHT010000008">
    <property type="protein sequence ID" value="MEA5518223.1"/>
    <property type="molecule type" value="Genomic_DNA"/>
</dbReference>
<sequence length="112" mass="13194">MLFKCQLWPGSICKCDLHIHPKSDGSQIVMVTELPWNEGISISSAFEILFDQICESYYLNPQKVTYLEHRRERENKGEQWSLVHFDIINDQACNPRWQDVTESFVRAIVTYK</sequence>
<dbReference type="RefSeq" id="WP_072075638.1">
    <property type="nucleotide sequence ID" value="NZ_JAYGHT010000008.1"/>
</dbReference>
<name>A0ABU5TUK6_9CYAN</name>
<keyword evidence="2" id="KW-1185">Reference proteome</keyword>
<evidence type="ECO:0000313" key="1">
    <source>
        <dbReference type="EMBL" id="MEA5518223.1"/>
    </source>
</evidence>
<evidence type="ECO:0000313" key="2">
    <source>
        <dbReference type="Proteomes" id="UP001301728"/>
    </source>
</evidence>
<proteinExistence type="predicted"/>
<gene>
    <name evidence="1" type="ORF">VB854_04580</name>
</gene>